<name>D5EK91_CORAD</name>
<evidence type="ECO:0000256" key="2">
    <source>
        <dbReference type="RuleBase" id="RU003875"/>
    </source>
</evidence>
<dbReference type="STRING" id="583355.Caka_1821"/>
<dbReference type="EMBL" id="CP001998">
    <property type="protein sequence ID" value="ADE54840.1"/>
    <property type="molecule type" value="Genomic_DNA"/>
</dbReference>
<dbReference type="PROSITE" id="PS00819">
    <property type="entry name" value="DPS_2"/>
    <property type="match status" value="1"/>
</dbReference>
<evidence type="ECO:0000313" key="4">
    <source>
        <dbReference type="EMBL" id="ADE54840.1"/>
    </source>
</evidence>
<dbReference type="Pfam" id="PF00210">
    <property type="entry name" value="Ferritin"/>
    <property type="match status" value="1"/>
</dbReference>
<evidence type="ECO:0000256" key="1">
    <source>
        <dbReference type="ARBA" id="ARBA00009497"/>
    </source>
</evidence>
<reference evidence="4 5" key="1">
    <citation type="journal article" date="2010" name="Stand. Genomic Sci.">
        <title>Complete genome sequence of Coraliomargarita akajimensis type strain (04OKA010-24).</title>
        <authorList>
            <person name="Mavromatis K."/>
            <person name="Abt B."/>
            <person name="Brambilla E."/>
            <person name="Lapidus A."/>
            <person name="Copeland A."/>
            <person name="Deshpande S."/>
            <person name="Nolan M."/>
            <person name="Lucas S."/>
            <person name="Tice H."/>
            <person name="Cheng J.F."/>
            <person name="Han C."/>
            <person name="Detter J.C."/>
            <person name="Woyke T."/>
            <person name="Goodwin L."/>
            <person name="Pitluck S."/>
            <person name="Held B."/>
            <person name="Brettin T."/>
            <person name="Tapia R."/>
            <person name="Ivanova N."/>
            <person name="Mikhailova N."/>
            <person name="Pati A."/>
            <person name="Liolios K."/>
            <person name="Chen A."/>
            <person name="Palaniappan K."/>
            <person name="Land M."/>
            <person name="Hauser L."/>
            <person name="Chang Y.J."/>
            <person name="Jeffries C.D."/>
            <person name="Rohde M."/>
            <person name="Goker M."/>
            <person name="Bristow J."/>
            <person name="Eisen J.A."/>
            <person name="Markowitz V."/>
            <person name="Hugenholtz P."/>
            <person name="Klenk H.P."/>
            <person name="Kyrpides N.C."/>
        </authorList>
    </citation>
    <scope>NUCLEOTIDE SEQUENCE [LARGE SCALE GENOMIC DNA]</scope>
    <source>
        <strain evidence="5">DSM 45221 / IAM 15411 / JCM 23193 / KCTC 12865</strain>
    </source>
</reference>
<protein>
    <submittedName>
        <fullName evidence="4">Ferritin Dps family protein</fullName>
    </submittedName>
</protein>
<dbReference type="RefSeq" id="WP_013043562.1">
    <property type="nucleotide sequence ID" value="NC_014008.1"/>
</dbReference>
<evidence type="ECO:0000313" key="5">
    <source>
        <dbReference type="Proteomes" id="UP000000925"/>
    </source>
</evidence>
<accession>D5EK91</accession>
<dbReference type="PANTHER" id="PTHR42932">
    <property type="entry name" value="GENERAL STRESS PROTEIN 20U"/>
    <property type="match status" value="1"/>
</dbReference>
<dbReference type="Gene3D" id="1.20.1260.10">
    <property type="match status" value="1"/>
</dbReference>
<evidence type="ECO:0000259" key="3">
    <source>
        <dbReference type="Pfam" id="PF00210"/>
    </source>
</evidence>
<dbReference type="KEGG" id="caa:Caka_1821"/>
<comment type="similarity">
    <text evidence="1 2">Belongs to the Dps family.</text>
</comment>
<dbReference type="SUPFAM" id="SSF47240">
    <property type="entry name" value="Ferritin-like"/>
    <property type="match status" value="1"/>
</dbReference>
<dbReference type="InterPro" id="IPR012347">
    <property type="entry name" value="Ferritin-like"/>
</dbReference>
<dbReference type="CDD" id="cd01043">
    <property type="entry name" value="DPS"/>
    <property type="match status" value="1"/>
</dbReference>
<dbReference type="PRINTS" id="PR01346">
    <property type="entry name" value="HELNAPAPROT"/>
</dbReference>
<sequence>MSHTIDALNTLLADMHVLNVKLHNYHWNVSGMQFHAIHNATEAYYDHFFAQFDDVAERILQLGAKPIATVKGYLEAATLAEETGDQFDATTVIQSVLADFTDLLTSVKAANGLADADGDLGTQDLLAGLITWLEKEIWILKSTLG</sequence>
<dbReference type="PIRSF" id="PIRSF005900">
    <property type="entry name" value="Dps"/>
    <property type="match status" value="1"/>
</dbReference>
<dbReference type="Proteomes" id="UP000000925">
    <property type="component" value="Chromosome"/>
</dbReference>
<dbReference type="GO" id="GO:0008199">
    <property type="term" value="F:ferric iron binding"/>
    <property type="evidence" value="ECO:0007669"/>
    <property type="project" value="InterPro"/>
</dbReference>
<dbReference type="eggNOG" id="COG0783">
    <property type="taxonomic scope" value="Bacteria"/>
</dbReference>
<keyword evidence="5" id="KW-1185">Reference proteome</keyword>
<proteinExistence type="inferred from homology"/>
<dbReference type="InterPro" id="IPR008331">
    <property type="entry name" value="Ferritin_DPS_dom"/>
</dbReference>
<dbReference type="InterPro" id="IPR023188">
    <property type="entry name" value="DPS_DNA-bd_CS"/>
</dbReference>
<dbReference type="PANTHER" id="PTHR42932:SF1">
    <property type="entry name" value="GENERAL STRESS PROTEIN 20U"/>
    <property type="match status" value="1"/>
</dbReference>
<dbReference type="HOGENOM" id="CLU_098183_2_2_0"/>
<organism evidence="4 5">
    <name type="scientific">Coraliomargarita akajimensis (strain DSM 45221 / IAM 15411 / JCM 23193 / KCTC 12865 / 04OKA010-24)</name>
    <dbReference type="NCBI Taxonomy" id="583355"/>
    <lineage>
        <taxon>Bacteria</taxon>
        <taxon>Pseudomonadati</taxon>
        <taxon>Verrucomicrobiota</taxon>
        <taxon>Opitutia</taxon>
        <taxon>Puniceicoccales</taxon>
        <taxon>Coraliomargaritaceae</taxon>
        <taxon>Coraliomargarita</taxon>
    </lineage>
</organism>
<dbReference type="OrthoDB" id="9797023at2"/>
<feature type="domain" description="Ferritin/DPS" evidence="3">
    <location>
        <begin position="5"/>
        <end position="144"/>
    </location>
</feature>
<dbReference type="AlphaFoldDB" id="D5EK91"/>
<dbReference type="GO" id="GO:0016722">
    <property type="term" value="F:oxidoreductase activity, acting on metal ions"/>
    <property type="evidence" value="ECO:0007669"/>
    <property type="project" value="InterPro"/>
</dbReference>
<dbReference type="InterPro" id="IPR002177">
    <property type="entry name" value="DPS_DNA-bd"/>
</dbReference>
<dbReference type="InterPro" id="IPR009078">
    <property type="entry name" value="Ferritin-like_SF"/>
</dbReference>
<gene>
    <name evidence="4" type="ordered locus">Caka_1821</name>
</gene>